<accession>A0A919W660</accession>
<dbReference type="PANTHER" id="PTHR10272:SF14">
    <property type="entry name" value="PAF ACETYLHYDROLASE FAMILY PROTEIN"/>
    <property type="match status" value="1"/>
</dbReference>
<dbReference type="Gene3D" id="3.40.50.1820">
    <property type="entry name" value="alpha/beta hydrolase"/>
    <property type="match status" value="1"/>
</dbReference>
<dbReference type="PANTHER" id="PTHR10272">
    <property type="entry name" value="PLATELET-ACTIVATING FACTOR ACETYLHYDROLASE"/>
    <property type="match status" value="1"/>
</dbReference>
<evidence type="ECO:0000313" key="4">
    <source>
        <dbReference type="EMBL" id="GIM82355.1"/>
    </source>
</evidence>
<name>A0A919W660_9ACTN</name>
<evidence type="ECO:0000256" key="3">
    <source>
        <dbReference type="ARBA" id="ARBA00023098"/>
    </source>
</evidence>
<dbReference type="EMBL" id="BOQP01000051">
    <property type="protein sequence ID" value="GIM82355.1"/>
    <property type="molecule type" value="Genomic_DNA"/>
</dbReference>
<reference evidence="4" key="1">
    <citation type="submission" date="2021-03" db="EMBL/GenBank/DDBJ databases">
        <title>Whole genome shotgun sequence of Actinoplanes consettensis NBRC 14913.</title>
        <authorList>
            <person name="Komaki H."/>
            <person name="Tamura T."/>
        </authorList>
    </citation>
    <scope>NUCLEOTIDE SEQUENCE</scope>
    <source>
        <strain evidence="4">NBRC 14913</strain>
    </source>
</reference>
<keyword evidence="1" id="KW-0378">Hydrolase</keyword>
<keyword evidence="5" id="KW-1185">Reference proteome</keyword>
<organism evidence="4 5">
    <name type="scientific">Winogradskya consettensis</name>
    <dbReference type="NCBI Taxonomy" id="113560"/>
    <lineage>
        <taxon>Bacteria</taxon>
        <taxon>Bacillati</taxon>
        <taxon>Actinomycetota</taxon>
        <taxon>Actinomycetes</taxon>
        <taxon>Micromonosporales</taxon>
        <taxon>Micromonosporaceae</taxon>
        <taxon>Winogradskya</taxon>
    </lineage>
</organism>
<sequence length="375" mass="39605">MVAVGIPARAEARVSLPAPTGRYRVGETTLNLIDRGRQDRELMVSLFYPAAVARPGPAAPYMLDAAAAHFDAVTANDYLGLGLPAGKVDWASIGTHATLNAPVDPRAGKLPVVLYSPGLGEPRTWSTTLVEQLAAAGYLVVTIDNTGESPEVEFPDGRLVLLSGAEPTVAWVSGMMATRVADTSFVLDQLGGVTAAGLRGRVDLSAVGMFGHSAGGFATAAAMAADPRIRAGINLDGTMGLDPLDPEVLSPVAQRGLDRPFLLVGSDGTGETITNDPSWTSFWAHSTGWKAALTLTGSRHASFTDAEVVLPQVAGPLRLDPATVRDDIGTLDPRLALRTLDRYLSGFFDRFLRHRGGGFLDDPEPAYPIARQRAR</sequence>
<gene>
    <name evidence="4" type="ORF">Aco04nite_81090</name>
</gene>
<dbReference type="Pfam" id="PF03403">
    <property type="entry name" value="PAF-AH_p_II"/>
    <property type="match status" value="2"/>
</dbReference>
<dbReference type="InterPro" id="IPR029058">
    <property type="entry name" value="AB_hydrolase_fold"/>
</dbReference>
<keyword evidence="2" id="KW-0442">Lipid degradation</keyword>
<dbReference type="Proteomes" id="UP000680865">
    <property type="component" value="Unassembled WGS sequence"/>
</dbReference>
<dbReference type="GO" id="GO:0016042">
    <property type="term" value="P:lipid catabolic process"/>
    <property type="evidence" value="ECO:0007669"/>
    <property type="project" value="UniProtKB-KW"/>
</dbReference>
<dbReference type="AlphaFoldDB" id="A0A919W660"/>
<comment type="caution">
    <text evidence="4">The sequence shown here is derived from an EMBL/GenBank/DDBJ whole genome shotgun (WGS) entry which is preliminary data.</text>
</comment>
<dbReference type="SUPFAM" id="SSF53474">
    <property type="entry name" value="alpha/beta-Hydrolases"/>
    <property type="match status" value="1"/>
</dbReference>
<dbReference type="GO" id="GO:0003847">
    <property type="term" value="F:1-alkyl-2-acetylglycerophosphocholine esterase activity"/>
    <property type="evidence" value="ECO:0007669"/>
    <property type="project" value="TreeGrafter"/>
</dbReference>
<proteinExistence type="predicted"/>
<evidence type="ECO:0000256" key="2">
    <source>
        <dbReference type="ARBA" id="ARBA00022963"/>
    </source>
</evidence>
<evidence type="ECO:0000313" key="5">
    <source>
        <dbReference type="Proteomes" id="UP000680865"/>
    </source>
</evidence>
<keyword evidence="3" id="KW-0443">Lipid metabolism</keyword>
<evidence type="ECO:0000256" key="1">
    <source>
        <dbReference type="ARBA" id="ARBA00022801"/>
    </source>
</evidence>
<protein>
    <submittedName>
        <fullName evidence="4">Esterase</fullName>
    </submittedName>
</protein>